<evidence type="ECO:0000313" key="10">
    <source>
        <dbReference type="EMBL" id="OGC54010.1"/>
    </source>
</evidence>
<feature type="domain" description="DNA-directed DNA polymerase family A palm" evidence="9">
    <location>
        <begin position="363"/>
        <end position="571"/>
    </location>
</feature>
<dbReference type="PANTHER" id="PTHR10133:SF62">
    <property type="entry name" value="DNA POLYMERASE THETA"/>
    <property type="match status" value="1"/>
</dbReference>
<reference evidence="10 11" key="1">
    <citation type="journal article" date="2016" name="Nat. Commun.">
        <title>Thousands of microbial genomes shed light on interconnected biogeochemical processes in an aquifer system.</title>
        <authorList>
            <person name="Anantharaman K."/>
            <person name="Brown C.T."/>
            <person name="Hug L.A."/>
            <person name="Sharon I."/>
            <person name="Castelle C.J."/>
            <person name="Probst A.J."/>
            <person name="Thomas B.C."/>
            <person name="Singh A."/>
            <person name="Wilkins M.J."/>
            <person name="Karaoz U."/>
            <person name="Brodie E.L."/>
            <person name="Williams K.H."/>
            <person name="Hubbard S.S."/>
            <person name="Banfield J.F."/>
        </authorList>
    </citation>
    <scope>NUCLEOTIDE SEQUENCE [LARGE SCALE GENOMIC DNA]</scope>
</reference>
<evidence type="ECO:0000256" key="3">
    <source>
        <dbReference type="ARBA" id="ARBA00020311"/>
    </source>
</evidence>
<keyword evidence="5" id="KW-0548">Nucleotidyltransferase</keyword>
<dbReference type="Gene3D" id="1.20.1060.10">
    <property type="entry name" value="Taq DNA Polymerase, Chain T, domain 4"/>
    <property type="match status" value="1"/>
</dbReference>
<dbReference type="SMART" id="SM00474">
    <property type="entry name" value="35EXOc"/>
    <property type="match status" value="1"/>
</dbReference>
<comment type="similarity">
    <text evidence="1">Belongs to the DNA polymerase type-A family.</text>
</comment>
<evidence type="ECO:0000259" key="9">
    <source>
        <dbReference type="SMART" id="SM00482"/>
    </source>
</evidence>
<comment type="catalytic activity">
    <reaction evidence="7">
        <text>DNA(n) + a 2'-deoxyribonucleoside 5'-triphosphate = DNA(n+1) + diphosphate</text>
        <dbReference type="Rhea" id="RHEA:22508"/>
        <dbReference type="Rhea" id="RHEA-COMP:17339"/>
        <dbReference type="Rhea" id="RHEA-COMP:17340"/>
        <dbReference type="ChEBI" id="CHEBI:33019"/>
        <dbReference type="ChEBI" id="CHEBI:61560"/>
        <dbReference type="ChEBI" id="CHEBI:173112"/>
        <dbReference type="EC" id="2.7.7.7"/>
    </reaction>
</comment>
<dbReference type="GO" id="GO:0006261">
    <property type="term" value="P:DNA-templated DNA replication"/>
    <property type="evidence" value="ECO:0007669"/>
    <property type="project" value="InterPro"/>
</dbReference>
<dbReference type="PROSITE" id="PS00447">
    <property type="entry name" value="DNA_POLYMERASE_A"/>
    <property type="match status" value="1"/>
</dbReference>
<dbReference type="GO" id="GO:0008408">
    <property type="term" value="F:3'-5' exonuclease activity"/>
    <property type="evidence" value="ECO:0007669"/>
    <property type="project" value="InterPro"/>
</dbReference>
<accession>A0A1F4VAT4</accession>
<gene>
    <name evidence="10" type="ORF">A3D91_04580</name>
</gene>
<dbReference type="SUPFAM" id="SSF53098">
    <property type="entry name" value="Ribonuclease H-like"/>
    <property type="match status" value="1"/>
</dbReference>
<dbReference type="InterPro" id="IPR043502">
    <property type="entry name" value="DNA/RNA_pol_sf"/>
</dbReference>
<evidence type="ECO:0000256" key="7">
    <source>
        <dbReference type="ARBA" id="ARBA00049244"/>
    </source>
</evidence>
<dbReference type="Pfam" id="PF00476">
    <property type="entry name" value="DNA_pol_A"/>
    <property type="match status" value="1"/>
</dbReference>
<dbReference type="SMART" id="SM00482">
    <property type="entry name" value="POLAc"/>
    <property type="match status" value="1"/>
</dbReference>
<comment type="caution">
    <text evidence="10">The sequence shown here is derived from an EMBL/GenBank/DDBJ whole genome shotgun (WGS) entry which is preliminary data.</text>
</comment>
<dbReference type="PANTHER" id="PTHR10133">
    <property type="entry name" value="DNA POLYMERASE I"/>
    <property type="match status" value="1"/>
</dbReference>
<dbReference type="GO" id="GO:0003677">
    <property type="term" value="F:DNA binding"/>
    <property type="evidence" value="ECO:0007669"/>
    <property type="project" value="InterPro"/>
</dbReference>
<protein>
    <recommendedName>
        <fullName evidence="3">DNA polymerase I</fullName>
        <ecNumber evidence="2">2.7.7.7</ecNumber>
    </recommendedName>
</protein>
<dbReference type="PRINTS" id="PR00868">
    <property type="entry name" value="DNAPOLI"/>
</dbReference>
<feature type="domain" description="3'-5' exonuclease" evidence="8">
    <location>
        <begin position="12"/>
        <end position="188"/>
    </location>
</feature>
<dbReference type="GO" id="GO:0006302">
    <property type="term" value="P:double-strand break repair"/>
    <property type="evidence" value="ECO:0007669"/>
    <property type="project" value="TreeGrafter"/>
</dbReference>
<dbReference type="InterPro" id="IPR036397">
    <property type="entry name" value="RNaseH_sf"/>
</dbReference>
<evidence type="ECO:0000256" key="6">
    <source>
        <dbReference type="ARBA" id="ARBA00022932"/>
    </source>
</evidence>
<dbReference type="GO" id="GO:0003887">
    <property type="term" value="F:DNA-directed DNA polymerase activity"/>
    <property type="evidence" value="ECO:0007669"/>
    <property type="project" value="UniProtKB-KW"/>
</dbReference>
<keyword evidence="4" id="KW-0808">Transferase</keyword>
<dbReference type="InterPro" id="IPR002298">
    <property type="entry name" value="DNA_polymerase_A"/>
</dbReference>
<dbReference type="InterPro" id="IPR019760">
    <property type="entry name" value="DNA-dir_DNA_pol_A_CS"/>
</dbReference>
<dbReference type="Gene3D" id="3.30.70.370">
    <property type="match status" value="1"/>
</dbReference>
<dbReference type="InterPro" id="IPR002562">
    <property type="entry name" value="3'-5'_exonuclease_dom"/>
</dbReference>
<dbReference type="InterPro" id="IPR001098">
    <property type="entry name" value="DNA-dir_DNA_pol_A_palm_dom"/>
</dbReference>
<dbReference type="Proteomes" id="UP000178127">
    <property type="component" value="Unassembled WGS sequence"/>
</dbReference>
<dbReference type="Gene3D" id="3.30.420.10">
    <property type="entry name" value="Ribonuclease H-like superfamily/Ribonuclease H"/>
    <property type="match status" value="1"/>
</dbReference>
<dbReference type="Pfam" id="PF01612">
    <property type="entry name" value="DNA_pol_A_exo1"/>
    <property type="match status" value="1"/>
</dbReference>
<evidence type="ECO:0000256" key="1">
    <source>
        <dbReference type="ARBA" id="ARBA00007705"/>
    </source>
</evidence>
<evidence type="ECO:0000259" key="8">
    <source>
        <dbReference type="SMART" id="SM00474"/>
    </source>
</evidence>
<proteinExistence type="inferred from homology"/>
<evidence type="ECO:0000256" key="4">
    <source>
        <dbReference type="ARBA" id="ARBA00022679"/>
    </source>
</evidence>
<dbReference type="SUPFAM" id="SSF56672">
    <property type="entry name" value="DNA/RNA polymerases"/>
    <property type="match status" value="1"/>
</dbReference>
<dbReference type="STRING" id="1802620.A3D91_04580"/>
<dbReference type="AlphaFoldDB" id="A0A1F4VAT4"/>
<dbReference type="EC" id="2.7.7.7" evidence="2"/>
<name>A0A1F4VAT4_UNCKA</name>
<evidence type="ECO:0000256" key="5">
    <source>
        <dbReference type="ARBA" id="ARBA00022695"/>
    </source>
</evidence>
<organism evidence="10 11">
    <name type="scientific">candidate division WWE3 bacterium RIFCSPHIGHO2_02_FULL_38_14</name>
    <dbReference type="NCBI Taxonomy" id="1802620"/>
    <lineage>
        <taxon>Bacteria</taxon>
        <taxon>Katanobacteria</taxon>
    </lineage>
</organism>
<dbReference type="Gene3D" id="1.10.150.20">
    <property type="entry name" value="5' to 3' exonuclease, C-terminal subdomain"/>
    <property type="match status" value="1"/>
</dbReference>
<evidence type="ECO:0000256" key="2">
    <source>
        <dbReference type="ARBA" id="ARBA00012417"/>
    </source>
</evidence>
<sequence length="608" mass="69602">MELKFDPKNPKYQYITEDSEIENSLEKLEKESIIAIDLESTGFDPYTSKVLLIQLGTPEISYIFDARVLHLKENERFKALMENPKTIKLMQNGKFDYGFLKYHFGIEIANIFDVMLAEGILTAGLKGSMGLISLRNLVSQYLETDLEKETRKTFENYTGKITEQQLIYSALDTLMLFPIFEQQVEKLKNEQLVNIAKLEFAVTRVVAEMELRGIFINVSRWRDIIASLKEKRNKYAYDFQESIRQYYATNGIDLFGNSVDAININSQVQLMDLFNNRLGLDVPSTGDNILATIEHPVAKILRDYRGYEKLISAFGESLLEKVNKVTGRLHPDFIQLGAATGRFSCQNPNLQQIPRNSEEAPFRECFIPAPGYKLVVTDYSSMEMRILADVSGDQKLIQAVNDSDVHSFTAALMFNKEYSADFKKKYPDLRQAAKIINFGLMYGMGPGSLARQIGVTPEVGKEYLDKYFKIFPHVRSFLDTVAKNAVSKGWSKTPAGRKRWYNIPDKSEPDYNRRISQIQREAKNHPIQGTNADVTKYALVFMKDRLKKEGVDGFVTHTVHDEVVCEVREDQAQDWSLLQQEEMIRAGELIIKKVPVKSEPFVGDVWEH</sequence>
<dbReference type="InterPro" id="IPR012337">
    <property type="entry name" value="RNaseH-like_sf"/>
</dbReference>
<evidence type="ECO:0000313" key="11">
    <source>
        <dbReference type="Proteomes" id="UP000178127"/>
    </source>
</evidence>
<keyword evidence="6" id="KW-0239">DNA-directed DNA polymerase</keyword>
<dbReference type="EMBL" id="MEVD01000006">
    <property type="protein sequence ID" value="OGC54010.1"/>
    <property type="molecule type" value="Genomic_DNA"/>
</dbReference>